<comment type="caution">
    <text evidence="4">The sequence shown here is derived from an EMBL/GenBank/DDBJ whole genome shotgun (WGS) entry which is preliminary data.</text>
</comment>
<feature type="domain" description="dDENN" evidence="2">
    <location>
        <begin position="13"/>
        <end position="49"/>
    </location>
</feature>
<dbReference type="Pfam" id="PF25570">
    <property type="entry name" value="TPR_DENND3"/>
    <property type="match status" value="1"/>
</dbReference>
<evidence type="ECO:0000259" key="3">
    <source>
        <dbReference type="Pfam" id="PF25570"/>
    </source>
</evidence>
<dbReference type="Pfam" id="PF00400">
    <property type="entry name" value="WD40"/>
    <property type="match status" value="2"/>
</dbReference>
<dbReference type="InterPro" id="IPR051696">
    <property type="entry name" value="DENN_Domain_GEFs"/>
</dbReference>
<accession>A0A8S3YQ15</accession>
<dbReference type="InterPro" id="IPR001680">
    <property type="entry name" value="WD40_rpt"/>
</dbReference>
<dbReference type="GO" id="GO:0032483">
    <property type="term" value="P:regulation of Rab protein signal transduction"/>
    <property type="evidence" value="ECO:0007669"/>
    <property type="project" value="TreeGrafter"/>
</dbReference>
<dbReference type="GO" id="GO:0031410">
    <property type="term" value="C:cytoplasmic vesicle"/>
    <property type="evidence" value="ECO:0007669"/>
    <property type="project" value="TreeGrafter"/>
</dbReference>
<evidence type="ECO:0000313" key="4">
    <source>
        <dbReference type="EMBL" id="CAG5119297.1"/>
    </source>
</evidence>
<dbReference type="Pfam" id="PF03455">
    <property type="entry name" value="dDENN"/>
    <property type="match status" value="1"/>
</dbReference>
<keyword evidence="5" id="KW-1185">Reference proteome</keyword>
<dbReference type="PANTHER" id="PTHR12296">
    <property type="entry name" value="DENN DOMAIN-CONTAINING PROTEIN 4"/>
    <property type="match status" value="1"/>
</dbReference>
<evidence type="ECO:0000259" key="2">
    <source>
        <dbReference type="Pfam" id="PF03455"/>
    </source>
</evidence>
<dbReference type="AlphaFoldDB" id="A0A8S3YQ15"/>
<proteinExistence type="predicted"/>
<dbReference type="Proteomes" id="UP000678393">
    <property type="component" value="Unassembled WGS sequence"/>
</dbReference>
<dbReference type="Gene3D" id="2.130.10.10">
    <property type="entry name" value="YVTN repeat-like/Quinoprotein amine dehydrogenase"/>
    <property type="match status" value="2"/>
</dbReference>
<dbReference type="InterPro" id="IPR057977">
    <property type="entry name" value="TPR_DENND3"/>
</dbReference>
<keyword evidence="1" id="KW-0853">WD repeat</keyword>
<dbReference type="PROSITE" id="PS50294">
    <property type="entry name" value="WD_REPEATS_REGION"/>
    <property type="match status" value="1"/>
</dbReference>
<evidence type="ECO:0000256" key="1">
    <source>
        <dbReference type="PROSITE-ProRule" id="PRU00221"/>
    </source>
</evidence>
<feature type="repeat" description="WD" evidence="1">
    <location>
        <begin position="557"/>
        <end position="598"/>
    </location>
</feature>
<dbReference type="InterPro" id="IPR015943">
    <property type="entry name" value="WD40/YVTN_repeat-like_dom_sf"/>
</dbReference>
<dbReference type="GO" id="GO:0005085">
    <property type="term" value="F:guanyl-nucleotide exchange factor activity"/>
    <property type="evidence" value="ECO:0007669"/>
    <property type="project" value="UniProtKB-ARBA"/>
</dbReference>
<feature type="domain" description="DENND3-like TPR repeats" evidence="3">
    <location>
        <begin position="100"/>
        <end position="204"/>
    </location>
</feature>
<dbReference type="SMART" id="SM00320">
    <property type="entry name" value="WD40"/>
    <property type="match status" value="3"/>
</dbReference>
<dbReference type="PROSITE" id="PS50082">
    <property type="entry name" value="WD_REPEATS_2"/>
    <property type="match status" value="1"/>
</dbReference>
<dbReference type="EMBL" id="CAJHNH020000682">
    <property type="protein sequence ID" value="CAG5119297.1"/>
    <property type="molecule type" value="Genomic_DNA"/>
</dbReference>
<dbReference type="OrthoDB" id="6019893at2759"/>
<organism evidence="4 5">
    <name type="scientific">Candidula unifasciata</name>
    <dbReference type="NCBI Taxonomy" id="100452"/>
    <lineage>
        <taxon>Eukaryota</taxon>
        <taxon>Metazoa</taxon>
        <taxon>Spiralia</taxon>
        <taxon>Lophotrochozoa</taxon>
        <taxon>Mollusca</taxon>
        <taxon>Gastropoda</taxon>
        <taxon>Heterobranchia</taxon>
        <taxon>Euthyneura</taxon>
        <taxon>Panpulmonata</taxon>
        <taxon>Eupulmonata</taxon>
        <taxon>Stylommatophora</taxon>
        <taxon>Helicina</taxon>
        <taxon>Helicoidea</taxon>
        <taxon>Geomitridae</taxon>
        <taxon>Candidula</taxon>
    </lineage>
</organism>
<gene>
    <name evidence="4" type="ORF">CUNI_LOCUS4855</name>
</gene>
<dbReference type="SUPFAM" id="SSF50998">
    <property type="entry name" value="Quinoprotein alcohol dehydrogenase-like"/>
    <property type="match status" value="1"/>
</dbReference>
<evidence type="ECO:0000313" key="5">
    <source>
        <dbReference type="Proteomes" id="UP000678393"/>
    </source>
</evidence>
<sequence>GTLPFLRIDHQLFNKQHFMETIPEGDKPFYEKVLNTDMFKQFLEDRLKGKADYWSDYEKKTQPYTKRNSGPLVSPVGSIHRHQTKTLRKQVSVTTFNSLSQRVFEVFRLPTLNDSVSYIKNTIGLLNKNIEECRSIHLRSSYIYLRGMFHAAEGNVQSALSDLLSLYAHNARLLPMSLVYTLLQQLPEAEREEMLRKRGITDLHDPGPARLTRPKLMAKVPIPDCDLSLEDFVKTVSLLDMATDYDTILKLFLALSHPQRSTYVDKYTFDVFRLCYEENLAQCDSLVLPSDSLQASEVILRVSNLIKTDFGMGRIVLTDKRLFFIKDVSNKCREIVKLRNIAQLEKVQYHSLLRPVDCLLITETGNKVKFTAWLKADRNCWAALIEEMRAGKTVAEAIKDFAAIGHAIHNVLLIDAVIRSGQDELVAHYGQVTHAAETLCYFTAYMAEGRHILPRDTTSALQRRVDPNIGQRERRSVLCMLYTAGRSYNSIPPRLWCAMGNGQVRVFDATSWTLEESFIQAKNTVSALVAVGDSQVWAGSHGIFIIDTETVSCNKTLTDHPDLVVDIILTHQGRYIYSGSVDGTILQWELQTLRVIQKITLPNVQNLRSLRLYNDRLWCGTWHCITALDLEGTPLQVFTHTQDSIGKRIELDCFEVFNNEIWAGCRREGQVVIWDEVTAKQKAVLTLDCSGISELLVFGDKVWVGTKDGVIYIYTSADKQLWKTIRAHDDAVRSMCAAESRYIMSGAGSKDGTVAIWSPSMRPVELDVSPS</sequence>
<protein>
    <submittedName>
        <fullName evidence="4">Uncharacterized protein</fullName>
    </submittedName>
</protein>
<dbReference type="PANTHER" id="PTHR12296:SF21">
    <property type="entry name" value="DENN DOMAIN-CONTAINING PROTEIN 3"/>
    <property type="match status" value="1"/>
</dbReference>
<dbReference type="InterPro" id="IPR011047">
    <property type="entry name" value="Quinoprotein_ADH-like_sf"/>
</dbReference>
<dbReference type="InterPro" id="IPR005112">
    <property type="entry name" value="dDENN_dom"/>
</dbReference>
<feature type="non-terminal residue" evidence="4">
    <location>
        <position position="1"/>
    </location>
</feature>
<reference evidence="4" key="1">
    <citation type="submission" date="2021-04" db="EMBL/GenBank/DDBJ databases">
        <authorList>
            <consortium name="Molecular Ecology Group"/>
        </authorList>
    </citation>
    <scope>NUCLEOTIDE SEQUENCE</scope>
</reference>
<name>A0A8S3YQ15_9EUPU</name>